<evidence type="ECO:0000313" key="2">
    <source>
        <dbReference type="EMBL" id="RDH91338.1"/>
    </source>
</evidence>
<proteinExistence type="predicted"/>
<dbReference type="AlphaFoldDB" id="A0A370DZF7"/>
<gene>
    <name evidence="2" type="ORF">DIZ79_06570</name>
</gene>
<protein>
    <submittedName>
        <fullName evidence="2">Uncharacterized protein</fullName>
    </submittedName>
</protein>
<dbReference type="Proteomes" id="UP000255508">
    <property type="component" value="Unassembled WGS sequence"/>
</dbReference>
<name>A0A370DZF7_9GAMM</name>
<evidence type="ECO:0000256" key="1">
    <source>
        <dbReference type="SAM" id="Coils"/>
    </source>
</evidence>
<sequence length="140" mass="16143">MEAGFRQDAVEEKRQLEAQYKEKYKKDKELAESYYAQAKEQMQFLDEVVTKLQDYQAASDTIQRQLDGYNNNEGFVTLWSATSRDASGRLKGEFAGNGYLTQRIFDPYSGRLKEIKTGVAENDVVNYIGTIQLSRFFHSQ</sequence>
<organism evidence="2 3">
    <name type="scientific">endosymbiont of Lamellibrachia luymesi</name>
    <dbReference type="NCBI Taxonomy" id="2200907"/>
    <lineage>
        <taxon>Bacteria</taxon>
        <taxon>Pseudomonadati</taxon>
        <taxon>Pseudomonadota</taxon>
        <taxon>Gammaproteobacteria</taxon>
        <taxon>sulfur-oxidizing symbionts</taxon>
    </lineage>
</organism>
<reference evidence="2 3" key="1">
    <citation type="journal article" date="2018" name="ISME J.">
        <title>Endosymbiont genomes yield clues of tubeworm success.</title>
        <authorList>
            <person name="Li Y."/>
            <person name="Liles M.R."/>
            <person name="Halanych K.M."/>
        </authorList>
    </citation>
    <scope>NUCLEOTIDE SEQUENCE [LARGE SCALE GENOMIC DNA]</scope>
    <source>
        <strain evidence="2">A1422</strain>
    </source>
</reference>
<dbReference type="EMBL" id="QFXD01000125">
    <property type="protein sequence ID" value="RDH91338.1"/>
    <property type="molecule type" value="Genomic_DNA"/>
</dbReference>
<accession>A0A370DZF7</accession>
<keyword evidence="1" id="KW-0175">Coiled coil</keyword>
<comment type="caution">
    <text evidence="2">The sequence shown here is derived from an EMBL/GenBank/DDBJ whole genome shotgun (WGS) entry which is preliminary data.</text>
</comment>
<feature type="coiled-coil region" evidence="1">
    <location>
        <begin position="6"/>
        <end position="72"/>
    </location>
</feature>
<evidence type="ECO:0000313" key="3">
    <source>
        <dbReference type="Proteomes" id="UP000255508"/>
    </source>
</evidence>